<evidence type="ECO:0000256" key="9">
    <source>
        <dbReference type="ARBA" id="ARBA00022992"/>
    </source>
</evidence>
<dbReference type="InterPro" id="IPR023578">
    <property type="entry name" value="Ras_GEF_dom_sf"/>
</dbReference>
<dbReference type="InterPro" id="IPR004182">
    <property type="entry name" value="GRAM"/>
</dbReference>
<accession>D3BLW9</accession>
<feature type="domain" description="Cyclic nucleotide-binding" evidence="17">
    <location>
        <begin position="1585"/>
        <end position="1683"/>
    </location>
</feature>
<dbReference type="Gene3D" id="1.10.510.10">
    <property type="entry name" value="Transferase(Phosphotransferase) domain 1"/>
    <property type="match status" value="1"/>
</dbReference>
<dbReference type="SMART" id="SM00100">
    <property type="entry name" value="cNMP"/>
    <property type="match status" value="2"/>
</dbReference>
<feature type="region of interest" description="Disordered" evidence="14">
    <location>
        <begin position="1959"/>
        <end position="1992"/>
    </location>
</feature>
<dbReference type="Gene3D" id="1.10.10.10">
    <property type="entry name" value="Winged helix-like DNA-binding domain superfamily/Winged helix DNA-binding domain"/>
    <property type="match status" value="1"/>
</dbReference>
<dbReference type="Pfam" id="PF00027">
    <property type="entry name" value="cNMP_binding"/>
    <property type="match status" value="2"/>
</dbReference>
<dbReference type="STRING" id="670386.D3BLW9"/>
<keyword evidence="7" id="KW-0418">Kinase</keyword>
<keyword evidence="3" id="KW-0140">cGMP</keyword>
<dbReference type="InterPro" id="IPR027417">
    <property type="entry name" value="P-loop_NTPase"/>
</dbReference>
<feature type="region of interest" description="Disordered" evidence="14">
    <location>
        <begin position="957"/>
        <end position="998"/>
    </location>
</feature>
<dbReference type="Pfam" id="PF25497">
    <property type="entry name" value="COR-B"/>
    <property type="match status" value="1"/>
</dbReference>
<feature type="compositionally biased region" description="Low complexity" evidence="14">
    <location>
        <begin position="1823"/>
        <end position="1838"/>
    </location>
</feature>
<dbReference type="Pfam" id="PF00618">
    <property type="entry name" value="RasGEF_N"/>
    <property type="match status" value="1"/>
</dbReference>
<dbReference type="InterPro" id="IPR036390">
    <property type="entry name" value="WH_DNA-bd_sf"/>
</dbReference>
<keyword evidence="8 13" id="KW-0067">ATP-binding</keyword>
<dbReference type="GO" id="GO:0030553">
    <property type="term" value="F:cGMP binding"/>
    <property type="evidence" value="ECO:0007669"/>
    <property type="project" value="UniProtKB-KW"/>
</dbReference>
<dbReference type="InterPro" id="IPR057263">
    <property type="entry name" value="COR-B"/>
</dbReference>
<protein>
    <submittedName>
        <fullName evidence="20">RasGEF domain-containing protein</fullName>
    </submittedName>
</protein>
<dbReference type="PROSITE" id="PS50212">
    <property type="entry name" value="RASGEF_NTER"/>
    <property type="match status" value="1"/>
</dbReference>
<dbReference type="Proteomes" id="UP000001396">
    <property type="component" value="Unassembled WGS sequence"/>
</dbReference>
<dbReference type="SMART" id="SM00568">
    <property type="entry name" value="GRAM"/>
    <property type="match status" value="1"/>
</dbReference>
<evidence type="ECO:0000256" key="12">
    <source>
        <dbReference type="PROSITE-ProRule" id="PRU00168"/>
    </source>
</evidence>
<dbReference type="CDD" id="cd06224">
    <property type="entry name" value="REM"/>
    <property type="match status" value="1"/>
</dbReference>
<dbReference type="PROSITE" id="PS50009">
    <property type="entry name" value="RASGEF_CAT"/>
    <property type="match status" value="1"/>
</dbReference>
<dbReference type="CDD" id="cd04371">
    <property type="entry name" value="DEP"/>
    <property type="match status" value="1"/>
</dbReference>
<evidence type="ECO:0000256" key="6">
    <source>
        <dbReference type="ARBA" id="ARBA00022741"/>
    </source>
</evidence>
<feature type="compositionally biased region" description="Basic and acidic residues" evidence="14">
    <location>
        <begin position="1537"/>
        <end position="1552"/>
    </location>
</feature>
<keyword evidence="9" id="KW-0142">cGMP-binding</keyword>
<dbReference type="PROSITE" id="PS50186">
    <property type="entry name" value="DEP"/>
    <property type="match status" value="1"/>
</dbReference>
<evidence type="ECO:0000259" key="15">
    <source>
        <dbReference type="PROSITE" id="PS50009"/>
    </source>
</evidence>
<dbReference type="Pfam" id="PF08477">
    <property type="entry name" value="Roc"/>
    <property type="match status" value="1"/>
</dbReference>
<evidence type="ECO:0000256" key="13">
    <source>
        <dbReference type="PROSITE-ProRule" id="PRU10141"/>
    </source>
</evidence>
<feature type="compositionally biased region" description="Low complexity" evidence="14">
    <location>
        <begin position="1700"/>
        <end position="1723"/>
    </location>
</feature>
<feature type="domain" description="Cyclic nucleotide-binding" evidence="17">
    <location>
        <begin position="2014"/>
        <end position="2095"/>
    </location>
</feature>
<dbReference type="Pfam" id="PF00617">
    <property type="entry name" value="RasGEF"/>
    <property type="match status" value="1"/>
</dbReference>
<dbReference type="InterPro" id="IPR036964">
    <property type="entry name" value="RASGEF_cat_dom_sf"/>
</dbReference>
<dbReference type="InterPro" id="IPR000651">
    <property type="entry name" value="Ras-like_Gua-exchang_fac_N"/>
</dbReference>
<evidence type="ECO:0000313" key="20">
    <source>
        <dbReference type="EMBL" id="EFA77570.1"/>
    </source>
</evidence>
<dbReference type="PROSITE" id="PS50042">
    <property type="entry name" value="CNMP_BINDING_3"/>
    <property type="match status" value="2"/>
</dbReference>
<dbReference type="Pfam" id="PF02893">
    <property type="entry name" value="GRAM"/>
    <property type="match status" value="1"/>
</dbReference>
<evidence type="ECO:0000256" key="10">
    <source>
        <dbReference type="ARBA" id="ARBA00047899"/>
    </source>
</evidence>
<dbReference type="CDD" id="cd13999">
    <property type="entry name" value="STKc_MAP3K-like"/>
    <property type="match status" value="1"/>
</dbReference>
<feature type="binding site" evidence="13">
    <location>
        <position position="549"/>
    </location>
    <ligand>
        <name>ATP</name>
        <dbReference type="ChEBI" id="CHEBI:30616"/>
    </ligand>
</feature>
<comment type="catalytic activity">
    <reaction evidence="11">
        <text>L-seryl-[protein] + ATP = O-phospho-L-seryl-[protein] + ADP + H(+)</text>
        <dbReference type="Rhea" id="RHEA:17989"/>
        <dbReference type="Rhea" id="RHEA-COMP:9863"/>
        <dbReference type="Rhea" id="RHEA-COMP:11604"/>
        <dbReference type="ChEBI" id="CHEBI:15378"/>
        <dbReference type="ChEBI" id="CHEBI:29999"/>
        <dbReference type="ChEBI" id="CHEBI:30616"/>
        <dbReference type="ChEBI" id="CHEBI:83421"/>
        <dbReference type="ChEBI" id="CHEBI:456216"/>
        <dbReference type="EC" id="2.7.11.1"/>
    </reaction>
</comment>
<dbReference type="Gene3D" id="3.30.200.20">
    <property type="entry name" value="Phosphorylase Kinase, domain 1"/>
    <property type="match status" value="1"/>
</dbReference>
<dbReference type="InterPro" id="IPR036388">
    <property type="entry name" value="WH-like_DNA-bd_sf"/>
</dbReference>
<dbReference type="GO" id="GO:0007264">
    <property type="term" value="P:small GTPase-mediated signal transduction"/>
    <property type="evidence" value="ECO:0007669"/>
    <property type="project" value="InterPro"/>
</dbReference>
<dbReference type="PRINTS" id="PR00109">
    <property type="entry name" value="TYRKINASE"/>
</dbReference>
<dbReference type="SUPFAM" id="SSF46785">
    <property type="entry name" value="Winged helix' DNA-binding domain"/>
    <property type="match status" value="1"/>
</dbReference>
<dbReference type="InterPro" id="IPR051681">
    <property type="entry name" value="Ser/Thr_Kinases-Pseudokinases"/>
</dbReference>
<keyword evidence="5" id="KW-0677">Repeat</keyword>
<evidence type="ECO:0000256" key="8">
    <source>
        <dbReference type="ARBA" id="ARBA00022840"/>
    </source>
</evidence>
<evidence type="ECO:0000256" key="1">
    <source>
        <dbReference type="ARBA" id="ARBA00008171"/>
    </source>
</evidence>
<dbReference type="Gene3D" id="2.30.29.30">
    <property type="entry name" value="Pleckstrin-homology domain (PH domain)/Phosphotyrosine-binding domain (PTB)"/>
    <property type="match status" value="1"/>
</dbReference>
<keyword evidence="21" id="KW-1185">Reference proteome</keyword>
<dbReference type="InterPro" id="IPR011993">
    <property type="entry name" value="PH-like_dom_sf"/>
</dbReference>
<feature type="compositionally biased region" description="Basic and acidic residues" evidence="14">
    <location>
        <begin position="1969"/>
        <end position="1981"/>
    </location>
</feature>
<feature type="compositionally biased region" description="Low complexity" evidence="14">
    <location>
        <begin position="39"/>
        <end position="83"/>
    </location>
</feature>
<dbReference type="InParanoid" id="D3BLW9"/>
<keyword evidence="2" id="KW-0723">Serine/threonine-protein kinase</keyword>
<evidence type="ECO:0000256" key="5">
    <source>
        <dbReference type="ARBA" id="ARBA00022737"/>
    </source>
</evidence>
<dbReference type="SUPFAM" id="SSF52540">
    <property type="entry name" value="P-loop containing nucleoside triphosphate hydrolases"/>
    <property type="match status" value="1"/>
</dbReference>
<dbReference type="InterPro" id="IPR014710">
    <property type="entry name" value="RmlC-like_jellyroll"/>
</dbReference>
<evidence type="ECO:0000256" key="11">
    <source>
        <dbReference type="ARBA" id="ARBA00048679"/>
    </source>
</evidence>
<organism evidence="20 21">
    <name type="scientific">Heterostelium pallidum (strain ATCC 26659 / Pp 5 / PN500)</name>
    <name type="common">Cellular slime mold</name>
    <name type="synonym">Polysphondylium pallidum</name>
    <dbReference type="NCBI Taxonomy" id="670386"/>
    <lineage>
        <taxon>Eukaryota</taxon>
        <taxon>Amoebozoa</taxon>
        <taxon>Evosea</taxon>
        <taxon>Eumycetozoa</taxon>
        <taxon>Dictyostelia</taxon>
        <taxon>Acytosteliales</taxon>
        <taxon>Acytosteliaceae</taxon>
        <taxon>Heterostelium</taxon>
    </lineage>
</organism>
<feature type="compositionally biased region" description="Polar residues" evidence="14">
    <location>
        <begin position="1769"/>
        <end position="1797"/>
    </location>
</feature>
<dbReference type="GO" id="GO:0005524">
    <property type="term" value="F:ATP binding"/>
    <property type="evidence" value="ECO:0007669"/>
    <property type="project" value="UniProtKB-UniRule"/>
</dbReference>
<dbReference type="PANTHER" id="PTHR44329:SF288">
    <property type="entry name" value="MITOGEN-ACTIVATED PROTEIN KINASE KINASE KINASE 20"/>
    <property type="match status" value="1"/>
</dbReference>
<dbReference type="PROSITE" id="PS00108">
    <property type="entry name" value="PROTEIN_KINASE_ST"/>
    <property type="match status" value="1"/>
</dbReference>
<feature type="region of interest" description="Disordered" evidence="14">
    <location>
        <begin position="1692"/>
        <end position="1838"/>
    </location>
</feature>
<dbReference type="PROSITE" id="PS50011">
    <property type="entry name" value="PROTEIN_KINASE_DOM"/>
    <property type="match status" value="1"/>
</dbReference>
<evidence type="ECO:0000259" key="16">
    <source>
        <dbReference type="PROSITE" id="PS50011"/>
    </source>
</evidence>
<dbReference type="EMBL" id="ADBJ01000042">
    <property type="protein sequence ID" value="EFA77570.1"/>
    <property type="molecule type" value="Genomic_DNA"/>
</dbReference>
<evidence type="ECO:0000256" key="7">
    <source>
        <dbReference type="ARBA" id="ARBA00022777"/>
    </source>
</evidence>
<sequence>MSTISFGAIGGSNRDSGSGYVIRDGTVSHIVANINSGNISGSNTHNSHLGTSSNSNSSNSNRSSGTHLALNSHGHGHNNNYINNKDKENKDNNSNTNNSGGGASNLNNSSNGVGNSLNSSTNSTTTTVDFEFQISFTQLVTLPPSIYGLIWLQKLVITHHNIRTLSEDIGLKDIIAFLRELETGARPCLRSKLVVVGDEKVGKSSVIQCIRGKKKKGSSSSNMEGIEIDQHEFDVVFDDDADRKRKTITVSTWDIVNQDVYFTTNQLFASDRSVHRSGATSNRVPSQHRIDHLFQRSQFHGRQDGDSRPPVDHQLLKSEESETRHLIPTLLPRDGNLVSQWEDFDCPDKIRLNRQYHLPYIPEKFFGKLILRLLHFVKVESCLKNVVVVRNQQGHDALIELKTLKGTKSKVLVVNVRGLPKPVGLLRILTDTIESLFSQWYKLDIKRYVSCFECSFLYDENPTLFPIEDCEEAVMDGKTLLNCFRNHDKHDEKSTHRLPLDVLVPDIAMVDIPRPRFDLKDIKLIKEVGQGAFGIVYEAEWNGEIVALKKLIPPTGAIGVDNLSTDDEKKEDRLRVFREFRHEVYSMSRLNHPNAMKISGFCLQPLCMALEFVKYGSLYNLLANNLIEIGWGLRLQIATEIAKGMQHMHSLNPPMIHRDLKSPNILMHGVVEGVNPVSTIIDYGTSTELYGGAALARCVDQPLWLAPEVMASMAYSEPSDVYAFGIILWELYTRSHPFDEYSFGQWMSKLEDEIIRGLRPNIPASCPPEYVELIQSCWTHEPNSRPTFTSIVESLANLKKKLVPIQSTLPPHIRNQARKSRSASFSEWSSTSIASGLGASINSTNSSLNQSREQLSASITTQATFNHTTSSSSISSGGDSDDVLTLDDLISLEIFTEEEIEQPYPFVDDDQRGILFGYDEEQTSSVSIVIAATLAKMIEMMTRNDGGSMSSNPAIQMGGALSGSSGGGSGGTNTAASGRKRSDTAGKSGLPVPQWRNSLPLSPNGNVTTLDESFIEDFIHLYRSFTTPQAVLKMLVKRFFGPRPDKSDSLTMRKFEQRRAQIRVGVSNFMKRWCADITEFEYHQDDAWLYHKVDEFVHLCYGNDQAIVNSIGTILDNYDPEIKKAKEEEKLELSIGSKLLHRTSTDVGRSGSFSLSSAASLQLNISKSFINLAIAIKDPLYGVPLRERKFKNKVVTRCFSGSDAVDWICRMTSSSRDDANTLAIDLFTRHFFFILGEDGSPIISKGGNRNEFYDSQFYTFHDDDPELLAHQYTFLELDYLHQIHPRELLGYSVGLAASDDVQTDKAAAKHLNFPNICNYFQWFQKMSLLAASEIVKQRDIRSRSEMIERYIKIALEYLSLWNFNGVMQVLCALHSDPITRLTASWARISQKYIDAFHEISRLMLPESNYLPLRTVISSLPGSITQTYQALTPYMTHVICPTIPFLGALVADLSQTSTENPTFISSGGEKMTNILRVKRLSKKMKMFKEYKEMPSVYRPPLLSTPYVWYGGYMNEVKAFDYNQIDRLSEFERRLEIEAEKNGTLGDDKEKEGEQSMGNSDSLGYGNEELTERDWSVLLTNATVITYHRGDVVIEENTINSYLYRIKSGTLGVEKRNKDGKSVKVASMGAPKMFGEMSFLGNKTTARVVVDDQADLYVMDIPFLNSLFVSHPRLGAKFYKIMANQLAVRLKNLPTMKPPQQSPASSPLSSPHLGSPSSSTSTASPPTSPPRPIVPPIIIPTPSLTLSGSTGSTGSNGNSSSSSNNDNNNNIVKPNNNATQPLVNINTPPASPRTPNQYLANLHPALSKRTSTSANFSPRERADTSLLSASNSGNNNIRSNSISRTQTSAQLGEPIMKKNDQEFCQRFSLYDEIVIKDYACSLTRSGRCYISQGHVCFYSKFFGYKTKKVIPFKQITGVLCANNTQIELSRLKNMTTPTNYRFTFQNNKDRQDAYGIINSLHESSKQSNTSDDLKQKMQQERKKQNMTLKTKHHSKDQLTKEDWELIGREGSRCHTFKKDEPIVKQGERIQKIFQIGKGVCRIEKLVPSTNDPNRFHSVVLGTMKQDETFGEITYLLSGEVTANVIADSQEVEVYAIEGQFVNILFDLNPSLATKWFKYLATALNKTLIEREAQLYN</sequence>
<dbReference type="CDD" id="cd00038">
    <property type="entry name" value="CAP_ED"/>
    <property type="match status" value="2"/>
</dbReference>
<keyword evidence="6 13" id="KW-0547">Nucleotide-binding</keyword>
<dbReference type="SMART" id="SM00147">
    <property type="entry name" value="RasGEF"/>
    <property type="match status" value="1"/>
</dbReference>
<dbReference type="InterPro" id="IPR000595">
    <property type="entry name" value="cNMP-bd_dom"/>
</dbReference>
<dbReference type="SMART" id="SM00049">
    <property type="entry name" value="DEP"/>
    <property type="match status" value="1"/>
</dbReference>
<dbReference type="InterPro" id="IPR011009">
    <property type="entry name" value="Kinase-like_dom_sf"/>
</dbReference>
<dbReference type="InterPro" id="IPR000719">
    <property type="entry name" value="Prot_kinase_dom"/>
</dbReference>
<evidence type="ECO:0000259" key="19">
    <source>
        <dbReference type="PROSITE" id="PS50212"/>
    </source>
</evidence>
<gene>
    <name evidence="20" type="primary">gbpC</name>
    <name evidence="20" type="ORF">PPL_12173</name>
</gene>
<dbReference type="RefSeq" id="XP_020429698.1">
    <property type="nucleotide sequence ID" value="XM_020582917.1"/>
</dbReference>
<feature type="domain" description="DEP" evidence="18">
    <location>
        <begin position="1179"/>
        <end position="1262"/>
    </location>
</feature>
<feature type="compositionally biased region" description="Pro residues" evidence="14">
    <location>
        <begin position="1724"/>
        <end position="1737"/>
    </location>
</feature>
<dbReference type="Gene3D" id="1.20.870.10">
    <property type="entry name" value="Son of sevenless (SoS) protein Chain: S domain 1"/>
    <property type="match status" value="1"/>
</dbReference>
<reference evidence="20 21" key="1">
    <citation type="journal article" date="2011" name="Genome Res.">
        <title>Phylogeny-wide analysis of social amoeba genomes highlights ancient origins for complex intercellular communication.</title>
        <authorList>
            <person name="Heidel A.J."/>
            <person name="Lawal H.M."/>
            <person name="Felder M."/>
            <person name="Schilde C."/>
            <person name="Helps N.R."/>
            <person name="Tunggal B."/>
            <person name="Rivero F."/>
            <person name="John U."/>
            <person name="Schleicher M."/>
            <person name="Eichinger L."/>
            <person name="Platzer M."/>
            <person name="Noegel A.A."/>
            <person name="Schaap P."/>
            <person name="Gloeckner G."/>
        </authorList>
    </citation>
    <scope>NUCLEOTIDE SEQUENCE [LARGE SCALE GENOMIC DNA]</scope>
    <source>
        <strain evidence="21">ATCC 26659 / Pp 5 / PN500</strain>
    </source>
</reference>
<dbReference type="Gene3D" id="2.60.120.10">
    <property type="entry name" value="Jelly Rolls"/>
    <property type="match status" value="2"/>
</dbReference>
<evidence type="ECO:0000256" key="2">
    <source>
        <dbReference type="ARBA" id="ARBA00022527"/>
    </source>
</evidence>
<dbReference type="SUPFAM" id="SSF51206">
    <property type="entry name" value="cAMP-binding domain-like"/>
    <property type="match status" value="2"/>
</dbReference>
<dbReference type="GeneID" id="31367640"/>
<keyword evidence="12" id="KW-0344">Guanine-nucleotide releasing factor</keyword>
<dbReference type="GO" id="GO:0004674">
    <property type="term" value="F:protein serine/threonine kinase activity"/>
    <property type="evidence" value="ECO:0007669"/>
    <property type="project" value="UniProtKB-KW"/>
</dbReference>
<evidence type="ECO:0000256" key="3">
    <source>
        <dbReference type="ARBA" id="ARBA00022535"/>
    </source>
</evidence>
<evidence type="ECO:0000256" key="14">
    <source>
        <dbReference type="SAM" id="MobiDB-lite"/>
    </source>
</evidence>
<feature type="domain" description="Protein kinase" evidence="16">
    <location>
        <begin position="522"/>
        <end position="798"/>
    </location>
</feature>
<evidence type="ECO:0000259" key="17">
    <source>
        <dbReference type="PROSITE" id="PS50042"/>
    </source>
</evidence>
<feature type="compositionally biased region" description="Gly residues" evidence="14">
    <location>
        <begin position="960"/>
        <end position="971"/>
    </location>
</feature>
<dbReference type="InterPro" id="IPR017441">
    <property type="entry name" value="Protein_kinase_ATP_BS"/>
</dbReference>
<dbReference type="SMART" id="SM00220">
    <property type="entry name" value="S_TKc"/>
    <property type="match status" value="1"/>
</dbReference>
<dbReference type="InterPro" id="IPR000591">
    <property type="entry name" value="DEP_dom"/>
</dbReference>
<feature type="compositionally biased region" description="Low complexity" evidence="14">
    <location>
        <begin position="1738"/>
        <end position="1768"/>
    </location>
</feature>
<feature type="domain" description="Ras-GEF" evidence="15">
    <location>
        <begin position="1264"/>
        <end position="1538"/>
    </location>
</feature>
<keyword evidence="4" id="KW-0808">Transferase</keyword>
<evidence type="ECO:0000256" key="4">
    <source>
        <dbReference type="ARBA" id="ARBA00022679"/>
    </source>
</evidence>
<feature type="region of interest" description="Disordered" evidence="14">
    <location>
        <begin position="1537"/>
        <end position="1565"/>
    </location>
</feature>
<dbReference type="InterPro" id="IPR018490">
    <property type="entry name" value="cNMP-bd_dom_sf"/>
</dbReference>
<dbReference type="Gene3D" id="1.10.840.10">
    <property type="entry name" value="Ras guanine-nucleotide exchange factors catalytic domain"/>
    <property type="match status" value="1"/>
</dbReference>
<dbReference type="GO" id="GO:0005085">
    <property type="term" value="F:guanyl-nucleotide exchange factor activity"/>
    <property type="evidence" value="ECO:0007669"/>
    <property type="project" value="UniProtKB-KW"/>
</dbReference>
<dbReference type="InterPro" id="IPR008271">
    <property type="entry name" value="Ser/Thr_kinase_AS"/>
</dbReference>
<evidence type="ECO:0000259" key="18">
    <source>
        <dbReference type="PROSITE" id="PS50186"/>
    </source>
</evidence>
<comment type="catalytic activity">
    <reaction evidence="10">
        <text>L-threonyl-[protein] + ATP = O-phospho-L-threonyl-[protein] + ADP + H(+)</text>
        <dbReference type="Rhea" id="RHEA:46608"/>
        <dbReference type="Rhea" id="RHEA-COMP:11060"/>
        <dbReference type="Rhea" id="RHEA-COMP:11605"/>
        <dbReference type="ChEBI" id="CHEBI:15378"/>
        <dbReference type="ChEBI" id="CHEBI:30013"/>
        <dbReference type="ChEBI" id="CHEBI:30616"/>
        <dbReference type="ChEBI" id="CHEBI:61977"/>
        <dbReference type="ChEBI" id="CHEBI:456216"/>
        <dbReference type="EC" id="2.7.11.1"/>
    </reaction>
</comment>
<dbReference type="PANTHER" id="PTHR44329">
    <property type="entry name" value="SERINE/THREONINE-PROTEIN KINASE TNNI3K-RELATED"/>
    <property type="match status" value="1"/>
</dbReference>
<dbReference type="PROSITE" id="PS00107">
    <property type="entry name" value="PROTEIN_KINASE_ATP"/>
    <property type="match status" value="1"/>
</dbReference>
<dbReference type="Pfam" id="PF07714">
    <property type="entry name" value="PK_Tyr_Ser-Thr"/>
    <property type="match status" value="1"/>
</dbReference>
<comment type="similarity">
    <text evidence="1">Belongs to the protein kinase superfamily. TKL Ser/Thr protein kinase family. ROCO subfamily.</text>
</comment>
<dbReference type="InterPro" id="IPR001245">
    <property type="entry name" value="Ser-Thr/Tyr_kinase_cat_dom"/>
</dbReference>
<feature type="compositionally biased region" description="Low complexity" evidence="14">
    <location>
        <begin position="92"/>
        <end position="122"/>
    </location>
</feature>
<dbReference type="InterPro" id="IPR001895">
    <property type="entry name" value="RASGEF_cat_dom"/>
</dbReference>
<feature type="domain" description="N-terminal Ras-GEF" evidence="19">
    <location>
        <begin position="983"/>
        <end position="1119"/>
    </location>
</feature>
<name>D3BLW9_HETP5</name>
<proteinExistence type="inferred from homology"/>
<dbReference type="OMA" id="MLPESNY"/>
<dbReference type="Pfam" id="PF00610">
    <property type="entry name" value="DEP"/>
    <property type="match status" value="1"/>
</dbReference>
<feature type="region of interest" description="Disordered" evidence="14">
    <location>
        <begin position="39"/>
        <end position="122"/>
    </location>
</feature>
<dbReference type="FunCoup" id="D3BLW9">
    <property type="interactions" value="69"/>
</dbReference>
<dbReference type="SUPFAM" id="SSF48366">
    <property type="entry name" value="Ras GEF"/>
    <property type="match status" value="1"/>
</dbReference>
<comment type="caution">
    <text evidence="20">The sequence shown here is derived from an EMBL/GenBank/DDBJ whole genome shotgun (WGS) entry which is preliminary data.</text>
</comment>
<evidence type="ECO:0000313" key="21">
    <source>
        <dbReference type="Proteomes" id="UP000001396"/>
    </source>
</evidence>
<dbReference type="SUPFAM" id="SSF56112">
    <property type="entry name" value="Protein kinase-like (PK-like)"/>
    <property type="match status" value="1"/>
</dbReference>
<dbReference type="Gene3D" id="3.30.70.1390">
    <property type="entry name" value="ROC domain from the Parkinson's disease-associated leucine-rich repeat kinase 2"/>
    <property type="match status" value="1"/>
</dbReference>